<dbReference type="PANTHER" id="PTHR41773">
    <property type="entry name" value="GTP PYROPHOSPHATASE-RELATED"/>
    <property type="match status" value="1"/>
</dbReference>
<dbReference type="SUPFAM" id="SSF81301">
    <property type="entry name" value="Nucleotidyltransferase"/>
    <property type="match status" value="1"/>
</dbReference>
<dbReference type="SMART" id="SM00954">
    <property type="entry name" value="RelA_SpoT"/>
    <property type="match status" value="1"/>
</dbReference>
<dbReference type="GO" id="GO:0015969">
    <property type="term" value="P:guanosine tetraphosphate metabolic process"/>
    <property type="evidence" value="ECO:0007669"/>
    <property type="project" value="InterPro"/>
</dbReference>
<keyword evidence="4" id="KW-1185">Reference proteome</keyword>
<dbReference type="RefSeq" id="XP_018664331.2">
    <property type="nucleotide sequence ID" value="XM_018802413.2"/>
</dbReference>
<dbReference type="GeneID" id="29982496"/>
<proteinExistence type="predicted"/>
<evidence type="ECO:0000259" key="1">
    <source>
        <dbReference type="SMART" id="SM00954"/>
    </source>
</evidence>
<dbReference type="Pfam" id="PF04607">
    <property type="entry name" value="RelA_SpoT"/>
    <property type="match status" value="1"/>
</dbReference>
<evidence type="ECO:0000313" key="2">
    <source>
        <dbReference type="EMBL" id="PNP47662.1"/>
    </source>
</evidence>
<reference evidence="3 4" key="1">
    <citation type="journal article" date="2016" name="Genome Announc.">
        <title>Draft Whole-Genome Sequence of Trichoderma gamsii T6085, a Promising Biocontrol Agent of Fusarium Head Blight on Wheat.</title>
        <authorList>
            <person name="Baroncelli R."/>
            <person name="Zapparata A."/>
            <person name="Piaggeschi G."/>
            <person name="Sarrocco S."/>
            <person name="Vannacci G."/>
        </authorList>
    </citation>
    <scope>NUCLEOTIDE SEQUENCE [LARGE SCALE GENOMIC DNA]</scope>
    <source>
        <strain evidence="3 4">T6085</strain>
    </source>
</reference>
<evidence type="ECO:0000313" key="4">
    <source>
        <dbReference type="Proteomes" id="UP000054821"/>
    </source>
</evidence>
<protein>
    <recommendedName>
        <fullName evidence="1">RelA/SpoT domain-containing protein</fullName>
    </recommendedName>
</protein>
<reference evidence="3" key="3">
    <citation type="submission" date="2017-08" db="EMBL/GenBank/DDBJ databases">
        <title>Trichoderma gamsii strain T6085, whole genome shotgun sequencing project.</title>
        <authorList>
            <person name="Baroncelli R."/>
        </authorList>
    </citation>
    <scope>NUCLEOTIDE SEQUENCE</scope>
    <source>
        <strain evidence="3">T6085</strain>
    </source>
</reference>
<dbReference type="InterPro" id="IPR043519">
    <property type="entry name" value="NT_sf"/>
</dbReference>
<dbReference type="STRING" id="398673.A0A2K0TQ60"/>
<dbReference type="OrthoDB" id="4719016at2759"/>
<reference evidence="2 5" key="2">
    <citation type="submission" date="2017-02" db="EMBL/GenBank/DDBJ databases">
        <title>Genomes of Trichoderma spp. with biocontrol activity.</title>
        <authorList>
            <person name="Gardiner D."/>
            <person name="Kazan K."/>
            <person name="Vos C."/>
            <person name="Harvey P."/>
        </authorList>
    </citation>
    <scope>NUCLEOTIDE SEQUENCE [LARGE SCALE GENOMIC DNA]</scope>
    <source>
        <strain evidence="2 5">A5MH</strain>
    </source>
</reference>
<evidence type="ECO:0000313" key="3">
    <source>
        <dbReference type="EMBL" id="PON27921.1"/>
    </source>
</evidence>
<dbReference type="Proteomes" id="UP000236546">
    <property type="component" value="Unassembled WGS sequence"/>
</dbReference>
<feature type="domain" description="RelA/SpoT" evidence="1">
    <location>
        <begin position="107"/>
        <end position="255"/>
    </location>
</feature>
<dbReference type="Gene3D" id="3.30.460.10">
    <property type="entry name" value="Beta Polymerase, domain 2"/>
    <property type="match status" value="1"/>
</dbReference>
<dbReference type="EMBL" id="MTYH01000013">
    <property type="protein sequence ID" value="PNP47662.1"/>
    <property type="molecule type" value="Genomic_DNA"/>
</dbReference>
<sequence>MGEAQSKENILDELLKELKGVYADEVSEYQRCLDTVADDLGHVLAQEAIRHLPVAHRVKSWNSIEGTAQRRQKDRLAAQMIQQKMIELKENWEHHFEKYKMSKTKLGYFKDRDELQREFHDMLGARIVLYFPSDTKKVLKLVEAAGYKNVKQPKRMGGLADVRRLRKLAAKWLDASASKAPADDLDLEGLEQQFSGYGAIHLAVKVPERLRPRDLGPEATAIWDRTIVEFQIGTVIMHAWAEVEHDITYKTHGREVPQDEKAVLDILNGLALASEVGLRRFRSSPQSPSPPVESAEELHSWLHQLYIDKDRSTPAEWVDLDKLWDFLVRHKQNRRDTFRHLAEVGWGHLVRHERKEGFELDHVLPFIIMHHHPPPKAVEEGRRLKAMKELDQTRAASRPPDVEAKNKSQLVVANISSLIHRVSERDLAKIERLVKR</sequence>
<evidence type="ECO:0000313" key="5">
    <source>
        <dbReference type="Proteomes" id="UP000236546"/>
    </source>
</evidence>
<dbReference type="Proteomes" id="UP000054821">
    <property type="component" value="Unassembled WGS sequence"/>
</dbReference>
<dbReference type="InterPro" id="IPR007685">
    <property type="entry name" value="RelA_SpoT"/>
</dbReference>
<organism evidence="2 5">
    <name type="scientific">Trichoderma gamsii</name>
    <dbReference type="NCBI Taxonomy" id="398673"/>
    <lineage>
        <taxon>Eukaryota</taxon>
        <taxon>Fungi</taxon>
        <taxon>Dikarya</taxon>
        <taxon>Ascomycota</taxon>
        <taxon>Pezizomycotina</taxon>
        <taxon>Sordariomycetes</taxon>
        <taxon>Hypocreomycetidae</taxon>
        <taxon>Hypocreales</taxon>
        <taxon>Hypocreaceae</taxon>
        <taxon>Trichoderma</taxon>
    </lineage>
</organism>
<dbReference type="PANTHER" id="PTHR41773:SF1">
    <property type="entry name" value="RELA_SPOT DOMAIN-CONTAINING PROTEIN"/>
    <property type="match status" value="1"/>
</dbReference>
<dbReference type="AlphaFoldDB" id="A0A2K0TQ60"/>
<accession>A0A2K0TQ60</accession>
<name>A0A2K0TQ60_9HYPO</name>
<gene>
    <name evidence="3" type="ORF">TGAM01_v203058</name>
    <name evidence="2" type="ORF">TGAMA5MH_01485</name>
</gene>
<dbReference type="EMBL" id="JPDN02000008">
    <property type="protein sequence ID" value="PON27921.1"/>
    <property type="molecule type" value="Genomic_DNA"/>
</dbReference>
<comment type="caution">
    <text evidence="2">The sequence shown here is derived from an EMBL/GenBank/DDBJ whole genome shotgun (WGS) entry which is preliminary data.</text>
</comment>